<evidence type="ECO:0000256" key="4">
    <source>
        <dbReference type="ARBA" id="ARBA00023143"/>
    </source>
</evidence>
<name>A0ABT1TAQ7_9GAMM</name>
<dbReference type="NCBIfam" id="NF004238">
    <property type="entry name" value="PRK05682.1-1"/>
    <property type="match status" value="1"/>
</dbReference>
<keyword evidence="10" id="KW-0969">Cilium</keyword>
<dbReference type="InterPro" id="IPR053967">
    <property type="entry name" value="LlgE_F_G-like_D1"/>
</dbReference>
<dbReference type="Pfam" id="PF06429">
    <property type="entry name" value="Flg_bbr_C"/>
    <property type="match status" value="1"/>
</dbReference>
<comment type="caution">
    <text evidence="10">The sequence shown here is derived from an EMBL/GenBank/DDBJ whole genome shotgun (WGS) entry which is preliminary data.</text>
</comment>
<dbReference type="PANTHER" id="PTHR30435:SF1">
    <property type="entry name" value="FLAGELLAR HOOK PROTEIN FLGE"/>
    <property type="match status" value="1"/>
</dbReference>
<dbReference type="EMBL" id="JANIBJ010000001">
    <property type="protein sequence ID" value="MCQ8102547.1"/>
    <property type="molecule type" value="Genomic_DNA"/>
</dbReference>
<evidence type="ECO:0000256" key="1">
    <source>
        <dbReference type="ARBA" id="ARBA00004117"/>
    </source>
</evidence>
<evidence type="ECO:0000259" key="8">
    <source>
        <dbReference type="Pfam" id="PF07559"/>
    </source>
</evidence>
<dbReference type="Pfam" id="PF00460">
    <property type="entry name" value="Flg_bb_rod"/>
    <property type="match status" value="1"/>
</dbReference>
<evidence type="ECO:0000256" key="2">
    <source>
        <dbReference type="ARBA" id="ARBA00009677"/>
    </source>
</evidence>
<feature type="domain" description="Flagellar basal body rod protein N-terminal" evidence="6">
    <location>
        <begin position="5"/>
        <end position="33"/>
    </location>
</feature>
<dbReference type="Proteomes" id="UP001524499">
    <property type="component" value="Unassembled WGS sequence"/>
</dbReference>
<gene>
    <name evidence="10" type="primary">flgE</name>
    <name evidence="10" type="ORF">NP590_00410</name>
</gene>
<dbReference type="Pfam" id="PF22692">
    <property type="entry name" value="LlgE_F_G_D1"/>
    <property type="match status" value="1"/>
</dbReference>
<dbReference type="RefSeq" id="WP_256600159.1">
    <property type="nucleotide sequence ID" value="NZ_JANIBJ010000001.1"/>
</dbReference>
<keyword evidence="10" id="KW-0966">Cell projection</keyword>
<dbReference type="PROSITE" id="PS00588">
    <property type="entry name" value="FLAGELLA_BB_ROD"/>
    <property type="match status" value="1"/>
</dbReference>
<keyword evidence="11" id="KW-1185">Reference proteome</keyword>
<proteinExistence type="inferred from homology"/>
<evidence type="ECO:0000313" key="11">
    <source>
        <dbReference type="Proteomes" id="UP001524499"/>
    </source>
</evidence>
<organism evidence="10 11">
    <name type="scientific">Methylomonas subterranea</name>
    <dbReference type="NCBI Taxonomy" id="2952225"/>
    <lineage>
        <taxon>Bacteria</taxon>
        <taxon>Pseudomonadati</taxon>
        <taxon>Pseudomonadota</taxon>
        <taxon>Gammaproteobacteria</taxon>
        <taxon>Methylococcales</taxon>
        <taxon>Methylococcaceae</taxon>
        <taxon>Methylomonas</taxon>
    </lineage>
</organism>
<evidence type="ECO:0000313" key="10">
    <source>
        <dbReference type="EMBL" id="MCQ8102547.1"/>
    </source>
</evidence>
<dbReference type="InterPro" id="IPR020013">
    <property type="entry name" value="Flagellar_FlgE/F/G"/>
</dbReference>
<dbReference type="Pfam" id="PF07559">
    <property type="entry name" value="FlgE_D2"/>
    <property type="match status" value="1"/>
</dbReference>
<sequence>MAFTTALSGLNAASNNLAVTGNNIANANTVGFKRSRSEFADVYASSLGGVSSIQPGAGVRVANVAQQFNQGNLAFTENNLDLAISGEGFFTLAKSPQDINNLSYTRAGEFKLDKDGYLVNNQGAALLVYQPNGTKVSDGFSVGVTKPVQINTLTGLPSATDSVKMVVNLNSQDEPPTVAFDTANPDTNGSYNSQTSVTVYDSLGSPHILTSYFVKTADNNWDVYHFMSDPVLSGADPTSVVKTPVGTGTLVFNDAGKLVDDTASIFAMSPTFDPNNGAAPIDISAISYVGSTQVQQKFSVNEMSQNGLPAGRLTGIDIDDEGVIFARFSNGGSTTVGQVALTRFPNVNGLAKLGDTTWGQSANSGEPIRGEAGGNNFGTIQSGALEASNVDLAAQLVNLIVAQQHYQANAQTITTENQIMQAILNI</sequence>
<dbReference type="InterPro" id="IPR001444">
    <property type="entry name" value="Flag_bb_rod_N"/>
</dbReference>
<dbReference type="NCBIfam" id="TIGR03506">
    <property type="entry name" value="FlgEFG_subfam"/>
    <property type="match status" value="1"/>
</dbReference>
<dbReference type="Gene3D" id="2.60.98.20">
    <property type="entry name" value="Flagellar hook protein FlgE"/>
    <property type="match status" value="1"/>
</dbReference>
<dbReference type="SUPFAM" id="SSF117143">
    <property type="entry name" value="Flagellar hook protein flgE"/>
    <property type="match status" value="1"/>
</dbReference>
<dbReference type="InterPro" id="IPR011491">
    <property type="entry name" value="FlgE_D2"/>
</dbReference>
<reference evidence="10 11" key="1">
    <citation type="submission" date="2022-07" db="EMBL/GenBank/DDBJ databases">
        <title>Methylomonas rivi sp. nov., Methylomonas rosea sp. nov., Methylomonas aureus sp. nov. and Methylomonas subterranea sp. nov., four novel methanotrophs isolated from a freshwater creek and the deep terrestrial subsurface.</title>
        <authorList>
            <person name="Abin C."/>
            <person name="Sankaranarayanan K."/>
            <person name="Garner C."/>
            <person name="Sindelar R."/>
            <person name="Kotary K."/>
            <person name="Garner R."/>
            <person name="Barclay S."/>
            <person name="Lawson P."/>
            <person name="Krumholz L."/>
        </authorList>
    </citation>
    <scope>NUCLEOTIDE SEQUENCE [LARGE SCALE GENOMIC DNA]</scope>
    <source>
        <strain evidence="10 11">SURF-2</strain>
    </source>
</reference>
<evidence type="ECO:0000259" key="6">
    <source>
        <dbReference type="Pfam" id="PF00460"/>
    </source>
</evidence>
<comment type="similarity">
    <text evidence="2 5">Belongs to the flagella basal body rod proteins family.</text>
</comment>
<feature type="domain" description="Flagellar hook protein FlgE D2" evidence="8">
    <location>
        <begin position="168"/>
        <end position="307"/>
    </location>
</feature>
<evidence type="ECO:0000256" key="3">
    <source>
        <dbReference type="ARBA" id="ARBA00019015"/>
    </source>
</evidence>
<dbReference type="InterPro" id="IPR019776">
    <property type="entry name" value="Flagellar_basal_body_rod_CS"/>
</dbReference>
<dbReference type="InterPro" id="IPR010930">
    <property type="entry name" value="Flg_bb/hook_C_dom"/>
</dbReference>
<comment type="subcellular location">
    <subcellularLocation>
        <location evidence="1 5">Bacterial flagellum basal body</location>
    </subcellularLocation>
</comment>
<evidence type="ECO:0000259" key="7">
    <source>
        <dbReference type="Pfam" id="PF06429"/>
    </source>
</evidence>
<keyword evidence="10" id="KW-0282">Flagellum</keyword>
<dbReference type="PANTHER" id="PTHR30435">
    <property type="entry name" value="FLAGELLAR PROTEIN"/>
    <property type="match status" value="1"/>
</dbReference>
<dbReference type="InterPro" id="IPR037925">
    <property type="entry name" value="FlgE/F/G-like"/>
</dbReference>
<evidence type="ECO:0000256" key="5">
    <source>
        <dbReference type="RuleBase" id="RU362116"/>
    </source>
</evidence>
<protein>
    <recommendedName>
        <fullName evidence="3 5">Flagellar hook protein FlgE</fullName>
    </recommendedName>
</protein>
<keyword evidence="4 5" id="KW-0975">Bacterial flagellum</keyword>
<accession>A0ABT1TAQ7</accession>
<dbReference type="InterPro" id="IPR037058">
    <property type="entry name" value="Falgellar_hook_FlgE_sf"/>
</dbReference>
<feature type="domain" description="Flagellar hook protein FlgE/F/G-like D1" evidence="9">
    <location>
        <begin position="83"/>
        <end position="128"/>
    </location>
</feature>
<evidence type="ECO:0000259" key="9">
    <source>
        <dbReference type="Pfam" id="PF22692"/>
    </source>
</evidence>
<feature type="domain" description="Flagellar basal-body/hook protein C-terminal" evidence="7">
    <location>
        <begin position="381"/>
        <end position="426"/>
    </location>
</feature>
<comment type="function">
    <text evidence="5">A flexible structure which links the flagellar filament to the drive apparatus in the basal body.</text>
</comment>